<keyword evidence="2" id="KW-0812">Transmembrane</keyword>
<dbReference type="NCBIfam" id="TIGR01300">
    <property type="entry name" value="CPA3_mnhG_phaG"/>
    <property type="match status" value="1"/>
</dbReference>
<comment type="similarity">
    <text evidence="1">Belongs to the CPA3 antiporters (TC 2.A.63) subunit G family.</text>
</comment>
<proteinExistence type="inferred from homology"/>
<gene>
    <name evidence="3" type="primary">mnhG</name>
    <name evidence="3" type="ORF">KGD84_29040</name>
</gene>
<sequence length="132" mass="14315">MSEEIVTVLDWIAILCLLAGALLSVVAAVGLIRFPDLLSRMHTAAKPQVLGMLLVLVGIGLRLVPVEETNVFNVGTLLLVGLFQIVTIPVAGHIAARVGYRTGRIREDLLVHDELGERLARKREEDAARSAE</sequence>
<dbReference type="PANTHER" id="PTHR34703:SF1">
    <property type="entry name" value="ANTIPORTER SUBUNIT MNHG2-RELATED"/>
    <property type="match status" value="1"/>
</dbReference>
<feature type="transmembrane region" description="Helical" evidence="2">
    <location>
        <begin position="44"/>
        <end position="64"/>
    </location>
</feature>
<evidence type="ECO:0000313" key="4">
    <source>
        <dbReference type="Proteomes" id="UP000676079"/>
    </source>
</evidence>
<dbReference type="Pfam" id="PF03334">
    <property type="entry name" value="PhaG_MnhG_YufB"/>
    <property type="match status" value="1"/>
</dbReference>
<feature type="transmembrane region" description="Helical" evidence="2">
    <location>
        <begin position="12"/>
        <end position="32"/>
    </location>
</feature>
<evidence type="ECO:0000256" key="2">
    <source>
        <dbReference type="SAM" id="Phobius"/>
    </source>
</evidence>
<keyword evidence="2" id="KW-1133">Transmembrane helix</keyword>
<protein>
    <submittedName>
        <fullName evidence="3">Monovalent cation/H(+) antiporter subunit G</fullName>
    </submittedName>
</protein>
<dbReference type="RefSeq" id="WP_220563550.1">
    <property type="nucleotide sequence ID" value="NZ_CP074133.1"/>
</dbReference>
<dbReference type="NCBIfam" id="NF009314">
    <property type="entry name" value="PRK12674.1-2"/>
    <property type="match status" value="1"/>
</dbReference>
<name>A0ABX8BLZ8_9ACTN</name>
<reference evidence="3 4" key="1">
    <citation type="submission" date="2021-05" db="EMBL/GenBank/DDBJ databases">
        <title>Direct Submission.</title>
        <authorList>
            <person name="Li K."/>
            <person name="Gao J."/>
        </authorList>
    </citation>
    <scope>NUCLEOTIDE SEQUENCE [LARGE SCALE GENOMIC DNA]</scope>
    <source>
        <strain evidence="3 4">Mg02</strain>
    </source>
</reference>
<dbReference type="PANTHER" id="PTHR34703">
    <property type="entry name" value="ANTIPORTER SUBUNIT MNHG2-RELATED"/>
    <property type="match status" value="1"/>
</dbReference>
<dbReference type="EMBL" id="CP074133">
    <property type="protein sequence ID" value="QUX22334.1"/>
    <property type="molecule type" value="Genomic_DNA"/>
</dbReference>
<organism evidence="3 4">
    <name type="scientific">Nocardiopsis changdeensis</name>
    <dbReference type="NCBI Taxonomy" id="2831969"/>
    <lineage>
        <taxon>Bacteria</taxon>
        <taxon>Bacillati</taxon>
        <taxon>Actinomycetota</taxon>
        <taxon>Actinomycetes</taxon>
        <taxon>Streptosporangiales</taxon>
        <taxon>Nocardiopsidaceae</taxon>
        <taxon>Nocardiopsis</taxon>
    </lineage>
</organism>
<evidence type="ECO:0000256" key="1">
    <source>
        <dbReference type="ARBA" id="ARBA00008404"/>
    </source>
</evidence>
<keyword evidence="4" id="KW-1185">Reference proteome</keyword>
<dbReference type="InterPro" id="IPR005133">
    <property type="entry name" value="PhaG_MnhG_YufB"/>
</dbReference>
<keyword evidence="2" id="KW-0472">Membrane</keyword>
<evidence type="ECO:0000313" key="3">
    <source>
        <dbReference type="EMBL" id="QUX22334.1"/>
    </source>
</evidence>
<accession>A0ABX8BLZ8</accession>
<dbReference type="Proteomes" id="UP000676079">
    <property type="component" value="Chromosome"/>
</dbReference>
<feature type="transmembrane region" description="Helical" evidence="2">
    <location>
        <begin position="76"/>
        <end position="96"/>
    </location>
</feature>